<keyword evidence="1" id="KW-1133">Transmembrane helix</keyword>
<accession>A0A9W6IZ32</accession>
<dbReference type="EMBL" id="BSFF01000010">
    <property type="protein sequence ID" value="GLK57780.1"/>
    <property type="molecule type" value="Genomic_DNA"/>
</dbReference>
<keyword evidence="1" id="KW-0812">Transmembrane</keyword>
<dbReference type="RefSeq" id="WP_204951476.1">
    <property type="nucleotide sequence ID" value="NZ_BSFF01000010.1"/>
</dbReference>
<gene>
    <name evidence="2" type="ORF">GCM10008170_38000</name>
    <name evidence="3" type="ORF">JOD31_003259</name>
</gene>
<evidence type="ECO:0000313" key="2">
    <source>
        <dbReference type="EMBL" id="GLK57780.1"/>
    </source>
</evidence>
<comment type="caution">
    <text evidence="2">The sequence shown here is derived from an EMBL/GenBank/DDBJ whole genome shotgun (WGS) entry which is preliminary data.</text>
</comment>
<feature type="transmembrane region" description="Helical" evidence="1">
    <location>
        <begin position="91"/>
        <end position="111"/>
    </location>
</feature>
<keyword evidence="1" id="KW-0472">Membrane</keyword>
<reference evidence="3 4" key="2">
    <citation type="submission" date="2021-01" db="EMBL/GenBank/DDBJ databases">
        <title>Genomic Encyclopedia of Type Strains, Phase IV (KMG-IV): sequencing the most valuable type-strain genomes for metagenomic binning, comparative biology and taxonomic classification.</title>
        <authorList>
            <person name="Goeker M."/>
        </authorList>
    </citation>
    <scope>NUCLEOTIDE SEQUENCE [LARGE SCALE GENOMIC DNA]</scope>
    <source>
        <strain evidence="3 4">DSM 6130</strain>
    </source>
</reference>
<evidence type="ECO:0000313" key="3">
    <source>
        <dbReference type="EMBL" id="MBM7853008.1"/>
    </source>
</evidence>
<evidence type="ECO:0000313" key="4">
    <source>
        <dbReference type="Proteomes" id="UP000758856"/>
    </source>
</evidence>
<dbReference type="Proteomes" id="UP001143400">
    <property type="component" value="Unassembled WGS sequence"/>
</dbReference>
<name>A0A9W6IZ32_9HYPH</name>
<organism evidence="2 5">
    <name type="scientific">Methylopila capsulata</name>
    <dbReference type="NCBI Taxonomy" id="61654"/>
    <lineage>
        <taxon>Bacteria</taxon>
        <taxon>Pseudomonadati</taxon>
        <taxon>Pseudomonadota</taxon>
        <taxon>Alphaproteobacteria</taxon>
        <taxon>Hyphomicrobiales</taxon>
        <taxon>Methylopilaceae</taxon>
        <taxon>Methylopila</taxon>
    </lineage>
</organism>
<dbReference type="EMBL" id="JAFBCY010000004">
    <property type="protein sequence ID" value="MBM7853008.1"/>
    <property type="molecule type" value="Genomic_DNA"/>
</dbReference>
<sequence>MVDRKVSGLAGDAGDQLAHLRDTIAELGERVSTLAGERARDARKRARSAAKSFGPGASTLYDDGVDALQSAADNAVYYGRRASHVVQRNPGLSLLGLAIGVGVVAAIVYASQEEDRRWYERGGRRGGWF</sequence>
<keyword evidence="4" id="KW-1185">Reference proteome</keyword>
<evidence type="ECO:0000313" key="5">
    <source>
        <dbReference type="Proteomes" id="UP001143400"/>
    </source>
</evidence>
<dbReference type="AlphaFoldDB" id="A0A9W6IZ32"/>
<evidence type="ECO:0000256" key="1">
    <source>
        <dbReference type="SAM" id="Phobius"/>
    </source>
</evidence>
<reference evidence="2" key="3">
    <citation type="submission" date="2023-01" db="EMBL/GenBank/DDBJ databases">
        <authorList>
            <person name="Sun Q."/>
            <person name="Evtushenko L."/>
        </authorList>
    </citation>
    <scope>NUCLEOTIDE SEQUENCE</scope>
    <source>
        <strain evidence="2">VKM B-1606</strain>
    </source>
</reference>
<dbReference type="Proteomes" id="UP000758856">
    <property type="component" value="Unassembled WGS sequence"/>
</dbReference>
<protein>
    <submittedName>
        <fullName evidence="3">ElaB/YqjD/DUF883 family membrane-anchored ribosome-binding protein</fullName>
    </submittedName>
</protein>
<proteinExistence type="predicted"/>
<reference evidence="2" key="1">
    <citation type="journal article" date="2014" name="Int. J. Syst. Evol. Microbiol.">
        <title>Complete genome sequence of Corynebacterium casei LMG S-19264T (=DSM 44701T), isolated from a smear-ripened cheese.</title>
        <authorList>
            <consortium name="US DOE Joint Genome Institute (JGI-PGF)"/>
            <person name="Walter F."/>
            <person name="Albersmeier A."/>
            <person name="Kalinowski J."/>
            <person name="Ruckert C."/>
        </authorList>
    </citation>
    <scope>NUCLEOTIDE SEQUENCE</scope>
    <source>
        <strain evidence="2">VKM B-1606</strain>
    </source>
</reference>